<name>A0A8H4EJD2_GIGMA</name>
<proteinExistence type="predicted"/>
<protein>
    <submittedName>
        <fullName evidence="1">F-box domain-containing protein</fullName>
    </submittedName>
</protein>
<evidence type="ECO:0000313" key="1">
    <source>
        <dbReference type="EMBL" id="KAF0496471.1"/>
    </source>
</evidence>
<comment type="caution">
    <text evidence="1">The sequence shown here is derived from an EMBL/GenBank/DDBJ whole genome shotgun (WGS) entry which is preliminary data.</text>
</comment>
<dbReference type="Gene3D" id="3.80.10.10">
    <property type="entry name" value="Ribonuclease Inhibitor"/>
    <property type="match status" value="1"/>
</dbReference>
<dbReference type="SUPFAM" id="SSF52047">
    <property type="entry name" value="RNI-like"/>
    <property type="match status" value="1"/>
</dbReference>
<gene>
    <name evidence="1" type="ORF">F8M41_020952</name>
</gene>
<dbReference type="AlphaFoldDB" id="A0A8H4EJD2"/>
<dbReference type="Proteomes" id="UP000439903">
    <property type="component" value="Unassembled WGS sequence"/>
</dbReference>
<dbReference type="InterPro" id="IPR032675">
    <property type="entry name" value="LRR_dom_sf"/>
</dbReference>
<dbReference type="OrthoDB" id="2163268at2759"/>
<reference evidence="1 2" key="1">
    <citation type="journal article" date="2019" name="Environ. Microbiol.">
        <title>At the nexus of three kingdoms: the genome of the mycorrhizal fungus Gigaspora margarita provides insights into plant, endobacterial and fungal interactions.</title>
        <authorList>
            <person name="Venice F."/>
            <person name="Ghignone S."/>
            <person name="Salvioli di Fossalunga A."/>
            <person name="Amselem J."/>
            <person name="Novero M."/>
            <person name="Xianan X."/>
            <person name="Sedzielewska Toro K."/>
            <person name="Morin E."/>
            <person name="Lipzen A."/>
            <person name="Grigoriev I.V."/>
            <person name="Henrissat B."/>
            <person name="Martin F.M."/>
            <person name="Bonfante P."/>
        </authorList>
    </citation>
    <scope>NUCLEOTIDE SEQUENCE [LARGE SCALE GENOMIC DNA]</scope>
    <source>
        <strain evidence="1 2">BEG34</strain>
    </source>
</reference>
<keyword evidence="2" id="KW-1185">Reference proteome</keyword>
<dbReference type="EMBL" id="WTPW01000599">
    <property type="protein sequence ID" value="KAF0496471.1"/>
    <property type="molecule type" value="Genomic_DNA"/>
</dbReference>
<evidence type="ECO:0000313" key="2">
    <source>
        <dbReference type="Proteomes" id="UP000439903"/>
    </source>
</evidence>
<organism evidence="1 2">
    <name type="scientific">Gigaspora margarita</name>
    <dbReference type="NCBI Taxonomy" id="4874"/>
    <lineage>
        <taxon>Eukaryota</taxon>
        <taxon>Fungi</taxon>
        <taxon>Fungi incertae sedis</taxon>
        <taxon>Mucoromycota</taxon>
        <taxon>Glomeromycotina</taxon>
        <taxon>Glomeromycetes</taxon>
        <taxon>Diversisporales</taxon>
        <taxon>Gigasporaceae</taxon>
        <taxon>Gigaspora</taxon>
    </lineage>
</organism>
<accession>A0A8H4EJD2</accession>
<sequence length="195" mass="22716">MIPLPNECYHIIFNNFRSDYKNLFSYALVNRQWCRIVIPILWNDPNHHFKDKRLIKIFLLTLNAEEQALLIPFKITLPNQSKPLFEYTSYITSVNNCLDVGIRNFLGYKTGCALENIVKCSLIVMFLRTSKKLRHLSLNEVICNQLIFVSLCENATITSMRLHNISDDFKSKAIDALVKILYKNFTLTSLDLHVE</sequence>